<dbReference type="PANTHER" id="PTHR37309">
    <property type="entry name" value="SLR0284 PROTEIN"/>
    <property type="match status" value="1"/>
</dbReference>
<dbReference type="PANTHER" id="PTHR37309:SF1">
    <property type="entry name" value="SLR0284 PROTEIN"/>
    <property type="match status" value="1"/>
</dbReference>
<protein>
    <recommendedName>
        <fullName evidence="4">Phage holin family protein</fullName>
    </recommendedName>
</protein>
<reference evidence="2 3" key="1">
    <citation type="submission" date="2017-09" db="EMBL/GenBank/DDBJ databases">
        <title>Depth-based differentiation of microbial function through sediment-hosted aquifers and enrichment of novel symbionts in the deep terrestrial subsurface.</title>
        <authorList>
            <person name="Probst A.J."/>
            <person name="Ladd B."/>
            <person name="Jarett J.K."/>
            <person name="Geller-Mcgrath D.E."/>
            <person name="Sieber C.M."/>
            <person name="Emerson J.B."/>
            <person name="Anantharaman K."/>
            <person name="Thomas B.C."/>
            <person name="Malmstrom R."/>
            <person name="Stieglmeier M."/>
            <person name="Klingl A."/>
            <person name="Woyke T."/>
            <person name="Ryan C.M."/>
            <person name="Banfield J.F."/>
        </authorList>
    </citation>
    <scope>NUCLEOTIDE SEQUENCE [LARGE SCALE GENOMIC DNA]</scope>
    <source>
        <strain evidence="2">CG22_combo_CG10-13_8_21_14_all_42_17</strain>
    </source>
</reference>
<gene>
    <name evidence="2" type="ORF">COX06_01750</name>
</gene>
<keyword evidence="1" id="KW-0472">Membrane</keyword>
<evidence type="ECO:0008006" key="4">
    <source>
        <dbReference type="Google" id="ProtNLM"/>
    </source>
</evidence>
<comment type="caution">
    <text evidence="2">The sequence shown here is derived from an EMBL/GenBank/DDBJ whole genome shotgun (WGS) entry which is preliminary data.</text>
</comment>
<sequence length="114" mass="12117">MHLIISWILSTLAIIVTAYILPGISVEGIMPALVLAVVLGAINTFLRPILIILTLPLSIITLGLFALVLNTLLIMLAAAIVPGVIIANFWWALLFGIVLALVSAVLKNLGDSKH</sequence>
<dbReference type="AlphaFoldDB" id="A0A2H0BDR8"/>
<name>A0A2H0BDR8_9BACT</name>
<feature type="transmembrane region" description="Helical" evidence="1">
    <location>
        <begin position="53"/>
        <end position="81"/>
    </location>
</feature>
<evidence type="ECO:0000313" key="2">
    <source>
        <dbReference type="EMBL" id="PIP55771.1"/>
    </source>
</evidence>
<dbReference type="InterPro" id="IPR007165">
    <property type="entry name" value="Phage_holin_4_2"/>
</dbReference>
<feature type="transmembrane region" description="Helical" evidence="1">
    <location>
        <begin position="87"/>
        <end position="106"/>
    </location>
</feature>
<feature type="transmembrane region" description="Helical" evidence="1">
    <location>
        <begin position="28"/>
        <end position="46"/>
    </location>
</feature>
<keyword evidence="1" id="KW-0812">Transmembrane</keyword>
<organism evidence="2 3">
    <name type="scientific">Candidatus Zambryskibacteria bacterium CG22_combo_CG10-13_8_21_14_all_42_17</name>
    <dbReference type="NCBI Taxonomy" id="1975118"/>
    <lineage>
        <taxon>Bacteria</taxon>
        <taxon>Candidatus Zambryskiibacteriota</taxon>
    </lineage>
</organism>
<dbReference type="EMBL" id="PCST01000019">
    <property type="protein sequence ID" value="PIP55771.1"/>
    <property type="molecule type" value="Genomic_DNA"/>
</dbReference>
<evidence type="ECO:0000256" key="1">
    <source>
        <dbReference type="SAM" id="Phobius"/>
    </source>
</evidence>
<dbReference type="Proteomes" id="UP000229794">
    <property type="component" value="Unassembled WGS sequence"/>
</dbReference>
<evidence type="ECO:0000313" key="3">
    <source>
        <dbReference type="Proteomes" id="UP000229794"/>
    </source>
</evidence>
<keyword evidence="1" id="KW-1133">Transmembrane helix</keyword>
<proteinExistence type="predicted"/>
<accession>A0A2H0BDR8</accession>
<dbReference type="Pfam" id="PF04020">
    <property type="entry name" value="Phage_holin_4_2"/>
    <property type="match status" value="1"/>
</dbReference>